<reference evidence="4 5" key="1">
    <citation type="submission" date="2019-02" db="EMBL/GenBank/DDBJ databases">
        <title>Deep-cultivation of Planctomycetes and their phenomic and genomic characterization uncovers novel biology.</title>
        <authorList>
            <person name="Wiegand S."/>
            <person name="Jogler M."/>
            <person name="Boedeker C."/>
            <person name="Pinto D."/>
            <person name="Vollmers J."/>
            <person name="Rivas-Marin E."/>
            <person name="Kohn T."/>
            <person name="Peeters S.H."/>
            <person name="Heuer A."/>
            <person name="Rast P."/>
            <person name="Oberbeckmann S."/>
            <person name="Bunk B."/>
            <person name="Jeske O."/>
            <person name="Meyerdierks A."/>
            <person name="Storesund J.E."/>
            <person name="Kallscheuer N."/>
            <person name="Luecker S."/>
            <person name="Lage O.M."/>
            <person name="Pohl T."/>
            <person name="Merkel B.J."/>
            <person name="Hornburger P."/>
            <person name="Mueller R.-W."/>
            <person name="Bruemmer F."/>
            <person name="Labrenz M."/>
            <person name="Spormann A.M."/>
            <person name="Op den Camp H."/>
            <person name="Overmann J."/>
            <person name="Amann R."/>
            <person name="Jetten M.S.M."/>
            <person name="Mascher T."/>
            <person name="Medema M.H."/>
            <person name="Devos D.P."/>
            <person name="Kaster A.-K."/>
            <person name="Ovreas L."/>
            <person name="Rohde M."/>
            <person name="Galperin M.Y."/>
            <person name="Jogler C."/>
        </authorList>
    </citation>
    <scope>NUCLEOTIDE SEQUENCE [LARGE SCALE GENOMIC DNA]</scope>
    <source>
        <strain evidence="4 5">Pla163</strain>
    </source>
</reference>
<keyword evidence="5" id="KW-1185">Reference proteome</keyword>
<evidence type="ECO:0000256" key="3">
    <source>
        <dbReference type="SAM" id="SignalP"/>
    </source>
</evidence>
<gene>
    <name evidence="4" type="ORF">Pla163_18560</name>
</gene>
<dbReference type="RefSeq" id="WP_145186831.1">
    <property type="nucleotide sequence ID" value="NZ_CP036290.1"/>
</dbReference>
<feature type="region of interest" description="Disordered" evidence="2">
    <location>
        <begin position="18"/>
        <end position="47"/>
    </location>
</feature>
<evidence type="ECO:0000256" key="1">
    <source>
        <dbReference type="SAM" id="Coils"/>
    </source>
</evidence>
<evidence type="ECO:0008006" key="6">
    <source>
        <dbReference type="Google" id="ProtNLM"/>
    </source>
</evidence>
<evidence type="ECO:0000313" key="5">
    <source>
        <dbReference type="Proteomes" id="UP000319342"/>
    </source>
</evidence>
<dbReference type="EMBL" id="CP036290">
    <property type="protein sequence ID" value="QDU84742.1"/>
    <property type="molecule type" value="Genomic_DNA"/>
</dbReference>
<feature type="coiled-coil region" evidence="1">
    <location>
        <begin position="63"/>
        <end position="97"/>
    </location>
</feature>
<feature type="chain" id="PRO_5021726084" description="Chromosome partition protein Smc" evidence="3">
    <location>
        <begin position="18"/>
        <end position="229"/>
    </location>
</feature>
<keyword evidence="1" id="KW-0175">Coiled coil</keyword>
<organism evidence="4 5">
    <name type="scientific">Rohdeia mirabilis</name>
    <dbReference type="NCBI Taxonomy" id="2528008"/>
    <lineage>
        <taxon>Bacteria</taxon>
        <taxon>Pseudomonadati</taxon>
        <taxon>Planctomycetota</taxon>
        <taxon>Planctomycetia</taxon>
        <taxon>Planctomycetia incertae sedis</taxon>
        <taxon>Rohdeia</taxon>
    </lineage>
</organism>
<sequence precursor="true">MRSALLLVLTLTLASCAGTNADHRSGGNDTDRGPRSESARGSGEDDDAKWKLEVAEREFEIATLEAEAKLSRSERRVADAERKVKDAELELAGFEVGRAIQLDREQLSLDRGSNGVEQSEMELAELIAMYEEDDFATTTKELVILRGRMRLEFSRRGFELDQREHAHLVDHELARKHERAVQELDDARFELGLARHDHQVTQMEVGLSLRKQERELQELREKAGDGDDA</sequence>
<protein>
    <recommendedName>
        <fullName evidence="6">Chromosome partition protein Smc</fullName>
    </recommendedName>
</protein>
<proteinExistence type="predicted"/>
<feature type="signal peptide" evidence="3">
    <location>
        <begin position="1"/>
        <end position="17"/>
    </location>
</feature>
<dbReference type="PROSITE" id="PS51257">
    <property type="entry name" value="PROKAR_LIPOPROTEIN"/>
    <property type="match status" value="1"/>
</dbReference>
<evidence type="ECO:0000256" key="2">
    <source>
        <dbReference type="SAM" id="MobiDB-lite"/>
    </source>
</evidence>
<evidence type="ECO:0000313" key="4">
    <source>
        <dbReference type="EMBL" id="QDU84742.1"/>
    </source>
</evidence>
<dbReference type="Proteomes" id="UP000319342">
    <property type="component" value="Chromosome"/>
</dbReference>
<dbReference type="AlphaFoldDB" id="A0A518CZU7"/>
<keyword evidence="3" id="KW-0732">Signal</keyword>
<name>A0A518CZU7_9BACT</name>
<feature type="compositionally biased region" description="Basic and acidic residues" evidence="2">
    <location>
        <begin position="21"/>
        <end position="38"/>
    </location>
</feature>
<accession>A0A518CZU7</accession>
<feature type="coiled-coil region" evidence="1">
    <location>
        <begin position="202"/>
        <end position="229"/>
    </location>
</feature>